<dbReference type="EMBL" id="CP110427">
    <property type="protein sequence ID" value="WAQ86638.1"/>
    <property type="molecule type" value="Genomic_DNA"/>
</dbReference>
<evidence type="ECO:0000313" key="2">
    <source>
        <dbReference type="Proteomes" id="UP001164743"/>
    </source>
</evidence>
<dbReference type="Proteomes" id="UP001164743">
    <property type="component" value="Chromosome 7A"/>
</dbReference>
<reference evidence="1" key="1">
    <citation type="submission" date="2022-10" db="EMBL/GenBank/DDBJ databases">
        <title>Puccinia triticina Genome sequencing and assembly.</title>
        <authorList>
            <person name="Li C."/>
        </authorList>
    </citation>
    <scope>NUCLEOTIDE SEQUENCE</scope>
    <source>
        <strain evidence="1">Pt15</strain>
    </source>
</reference>
<sequence>MVNERAEDVGSVSSDRVTYTLLLTGSPSRVPLCRDFGLRYERALELEDGNAVPYANRGVALSRGDLPLPHK</sequence>
<name>A0ABY7CQP1_9BASI</name>
<keyword evidence="2" id="KW-1185">Reference proteome</keyword>
<dbReference type="RefSeq" id="XP_053022193.1">
    <property type="nucleotide sequence ID" value="XM_053170964.1"/>
</dbReference>
<organism evidence="1 2">
    <name type="scientific">Puccinia triticina</name>
    <dbReference type="NCBI Taxonomy" id="208348"/>
    <lineage>
        <taxon>Eukaryota</taxon>
        <taxon>Fungi</taxon>
        <taxon>Dikarya</taxon>
        <taxon>Basidiomycota</taxon>
        <taxon>Pucciniomycotina</taxon>
        <taxon>Pucciniomycetes</taxon>
        <taxon>Pucciniales</taxon>
        <taxon>Pucciniaceae</taxon>
        <taxon>Puccinia</taxon>
    </lineage>
</organism>
<evidence type="ECO:0000313" key="1">
    <source>
        <dbReference type="EMBL" id="WAQ86638.1"/>
    </source>
</evidence>
<gene>
    <name evidence="1" type="ORF">PtA15_7A365</name>
</gene>
<dbReference type="GeneID" id="77811859"/>
<protein>
    <submittedName>
        <fullName evidence="1">Uncharacterized protein</fullName>
    </submittedName>
</protein>
<proteinExistence type="predicted"/>
<accession>A0ABY7CQP1</accession>